<dbReference type="InterPro" id="IPR010507">
    <property type="entry name" value="Znf_MYM"/>
</dbReference>
<reference evidence="2" key="1">
    <citation type="journal article" date="2020" name="mSystems">
        <title>Genome- and Community-Level Interaction Insights into Carbon Utilization and Element Cycling Functions of Hydrothermarchaeota in Hydrothermal Sediment.</title>
        <authorList>
            <person name="Zhou Z."/>
            <person name="Liu Y."/>
            <person name="Xu W."/>
            <person name="Pan J."/>
            <person name="Luo Z.H."/>
            <person name="Li M."/>
        </authorList>
    </citation>
    <scope>NUCLEOTIDE SEQUENCE [LARGE SCALE GENOMIC DNA]</scope>
    <source>
        <strain evidence="2">HyVt-19</strain>
    </source>
</reference>
<evidence type="ECO:0000313" key="2">
    <source>
        <dbReference type="EMBL" id="HDL89654.1"/>
    </source>
</evidence>
<dbReference type="GO" id="GO:0008270">
    <property type="term" value="F:zinc ion binding"/>
    <property type="evidence" value="ECO:0007669"/>
    <property type="project" value="InterPro"/>
</dbReference>
<name>A0A7C0WRL1_9BACT</name>
<sequence length="89" mass="10342">MIRLLVYVFIGYLIYRWWKKGVARKSVQDRKVPPREELEGAELVQDPQCGIYFVKDKAVTARIDGVTYYFCSEDCKEAFIRKRSGSEGA</sequence>
<dbReference type="EMBL" id="DQZW01000094">
    <property type="protein sequence ID" value="HDL89654.1"/>
    <property type="molecule type" value="Genomic_DNA"/>
</dbReference>
<accession>A0A7C0WRL1</accession>
<gene>
    <name evidence="2" type="ORF">ENG14_01985</name>
</gene>
<dbReference type="Pfam" id="PF06467">
    <property type="entry name" value="zf-FCS"/>
    <property type="match status" value="1"/>
</dbReference>
<dbReference type="InterPro" id="IPR011017">
    <property type="entry name" value="TRASH_dom"/>
</dbReference>
<feature type="domain" description="TRASH" evidence="1">
    <location>
        <begin position="46"/>
        <end position="83"/>
    </location>
</feature>
<proteinExistence type="predicted"/>
<comment type="caution">
    <text evidence="2">The sequence shown here is derived from an EMBL/GenBank/DDBJ whole genome shotgun (WGS) entry which is preliminary data.</text>
</comment>
<organism evidence="2">
    <name type="scientific">Thermodesulforhabdus norvegica</name>
    <dbReference type="NCBI Taxonomy" id="39841"/>
    <lineage>
        <taxon>Bacteria</taxon>
        <taxon>Pseudomonadati</taxon>
        <taxon>Thermodesulfobacteriota</taxon>
        <taxon>Syntrophobacteria</taxon>
        <taxon>Syntrophobacterales</taxon>
        <taxon>Thermodesulforhabdaceae</taxon>
        <taxon>Thermodesulforhabdus</taxon>
    </lineage>
</organism>
<protein>
    <submittedName>
        <fullName evidence="2">YHS domain-containing protein</fullName>
    </submittedName>
</protein>
<evidence type="ECO:0000259" key="1">
    <source>
        <dbReference type="SMART" id="SM00746"/>
    </source>
</evidence>
<dbReference type="Proteomes" id="UP000886355">
    <property type="component" value="Unassembled WGS sequence"/>
</dbReference>
<dbReference type="SMART" id="SM00746">
    <property type="entry name" value="TRASH"/>
    <property type="match status" value="1"/>
</dbReference>
<dbReference type="AlphaFoldDB" id="A0A7C0WRL1"/>